<evidence type="ECO:0000313" key="2">
    <source>
        <dbReference type="Proteomes" id="UP000824176"/>
    </source>
</evidence>
<dbReference type="Proteomes" id="UP000824176">
    <property type="component" value="Unassembled WGS sequence"/>
</dbReference>
<sequence>MDKKYYIELEMVRIINKESANSDNDCHSREYDRKYKIILHTDNEEHVKETLDFYKAVVSRDLLGWFR</sequence>
<protein>
    <submittedName>
        <fullName evidence="1">Uncharacterized protein</fullName>
    </submittedName>
</protein>
<name>A0A9D2GVW3_9BACT</name>
<comment type="caution">
    <text evidence="1">The sequence shown here is derived from an EMBL/GenBank/DDBJ whole genome shotgun (WGS) entry which is preliminary data.</text>
</comment>
<reference evidence="1" key="2">
    <citation type="submission" date="2021-04" db="EMBL/GenBank/DDBJ databases">
        <authorList>
            <person name="Gilroy R."/>
        </authorList>
    </citation>
    <scope>NUCLEOTIDE SEQUENCE</scope>
    <source>
        <strain evidence="1">ChiW4-1371</strain>
    </source>
</reference>
<reference evidence="1" key="1">
    <citation type="journal article" date="2021" name="PeerJ">
        <title>Extensive microbial diversity within the chicken gut microbiome revealed by metagenomics and culture.</title>
        <authorList>
            <person name="Gilroy R."/>
            <person name="Ravi A."/>
            <person name="Getino M."/>
            <person name="Pursley I."/>
            <person name="Horton D.L."/>
            <person name="Alikhan N.F."/>
            <person name="Baker D."/>
            <person name="Gharbi K."/>
            <person name="Hall N."/>
            <person name="Watson M."/>
            <person name="Adriaenssens E.M."/>
            <person name="Foster-Nyarko E."/>
            <person name="Jarju S."/>
            <person name="Secka A."/>
            <person name="Antonio M."/>
            <person name="Oren A."/>
            <person name="Chaudhuri R.R."/>
            <person name="La Ragione R."/>
            <person name="Hildebrand F."/>
            <person name="Pallen M.J."/>
        </authorList>
    </citation>
    <scope>NUCLEOTIDE SEQUENCE</scope>
    <source>
        <strain evidence="1">ChiW4-1371</strain>
    </source>
</reference>
<proteinExistence type="predicted"/>
<evidence type="ECO:0000313" key="1">
    <source>
        <dbReference type="EMBL" id="HIZ90344.1"/>
    </source>
</evidence>
<accession>A0A9D2GVW3</accession>
<gene>
    <name evidence="1" type="ORF">H9804_10395</name>
</gene>
<dbReference type="EMBL" id="DXAQ01000155">
    <property type="protein sequence ID" value="HIZ90344.1"/>
    <property type="molecule type" value="Genomic_DNA"/>
</dbReference>
<organism evidence="1 2">
    <name type="scientific">Candidatus Mucispirillum faecigallinarum</name>
    <dbReference type="NCBI Taxonomy" id="2838699"/>
    <lineage>
        <taxon>Bacteria</taxon>
        <taxon>Pseudomonadati</taxon>
        <taxon>Deferribacterota</taxon>
        <taxon>Deferribacteres</taxon>
        <taxon>Deferribacterales</taxon>
        <taxon>Mucispirillaceae</taxon>
        <taxon>Mucispirillum</taxon>
    </lineage>
</organism>
<dbReference type="AlphaFoldDB" id="A0A9D2GVW3"/>